<name>A0A7X5YMX0_9CAUL</name>
<evidence type="ECO:0008006" key="4">
    <source>
        <dbReference type="Google" id="ProtNLM"/>
    </source>
</evidence>
<keyword evidence="3" id="KW-1185">Reference proteome</keyword>
<dbReference type="RefSeq" id="WP_168049085.1">
    <property type="nucleotide sequence ID" value="NZ_JAATJM010000002.1"/>
</dbReference>
<feature type="chain" id="PRO_5030736131" description="Secreted protein" evidence="1">
    <location>
        <begin position="24"/>
        <end position="137"/>
    </location>
</feature>
<evidence type="ECO:0000256" key="1">
    <source>
        <dbReference type="SAM" id="SignalP"/>
    </source>
</evidence>
<protein>
    <recommendedName>
        <fullName evidence="4">Secreted protein</fullName>
    </recommendedName>
</protein>
<keyword evidence="1" id="KW-0732">Signal</keyword>
<dbReference type="EMBL" id="JAATJM010000002">
    <property type="protein sequence ID" value="NJC42703.1"/>
    <property type="molecule type" value="Genomic_DNA"/>
</dbReference>
<organism evidence="2 3">
    <name type="scientific">Brevundimonas alba</name>
    <dbReference type="NCBI Taxonomy" id="74314"/>
    <lineage>
        <taxon>Bacteria</taxon>
        <taxon>Pseudomonadati</taxon>
        <taxon>Pseudomonadota</taxon>
        <taxon>Alphaproteobacteria</taxon>
        <taxon>Caulobacterales</taxon>
        <taxon>Caulobacteraceae</taxon>
        <taxon>Brevundimonas</taxon>
    </lineage>
</organism>
<feature type="signal peptide" evidence="1">
    <location>
        <begin position="1"/>
        <end position="23"/>
    </location>
</feature>
<evidence type="ECO:0000313" key="3">
    <source>
        <dbReference type="Proteomes" id="UP000587415"/>
    </source>
</evidence>
<comment type="caution">
    <text evidence="2">The sequence shown here is derived from an EMBL/GenBank/DDBJ whole genome shotgun (WGS) entry which is preliminary data.</text>
</comment>
<proteinExistence type="predicted"/>
<dbReference type="Proteomes" id="UP000587415">
    <property type="component" value="Unassembled WGS sequence"/>
</dbReference>
<sequence>MKPRPSAAATLVAASLAASAASADPVGWADAVWPTPEEALANPIPVPADCLDGGGANTCIALVQSEFGALQWRFVWASGDTETLCVDRATADLQVDCDAPDAVRHLPPLMICIHSPDGRTGGCGPMRDYVYRPTPTS</sequence>
<dbReference type="AlphaFoldDB" id="A0A7X5YMX0"/>
<reference evidence="2 3" key="1">
    <citation type="submission" date="2020-03" db="EMBL/GenBank/DDBJ databases">
        <title>Genomic Encyclopedia of Type Strains, Phase IV (KMG-IV): sequencing the most valuable type-strain genomes for metagenomic binning, comparative biology and taxonomic classification.</title>
        <authorList>
            <person name="Goeker M."/>
        </authorList>
    </citation>
    <scope>NUCLEOTIDE SEQUENCE [LARGE SCALE GENOMIC DNA]</scope>
    <source>
        <strain evidence="2 3">DSM 4736</strain>
    </source>
</reference>
<accession>A0A7X5YMX0</accession>
<evidence type="ECO:0000313" key="2">
    <source>
        <dbReference type="EMBL" id="NJC42703.1"/>
    </source>
</evidence>
<gene>
    <name evidence="2" type="ORF">GGQ87_002998</name>
</gene>